<dbReference type="EMBL" id="JAXUIC010000624">
    <property type="protein sequence ID" value="KAK4539010.1"/>
    <property type="molecule type" value="Genomic_DNA"/>
</dbReference>
<keyword evidence="3" id="KW-1185">Reference proteome</keyword>
<dbReference type="PANTHER" id="PTHR33833">
    <property type="entry name" value="NUCLEOLAR-LIKE PROTEIN-RELATED"/>
    <property type="match status" value="1"/>
</dbReference>
<feature type="transmembrane region" description="Helical" evidence="1">
    <location>
        <begin position="143"/>
        <end position="166"/>
    </location>
</feature>
<organism evidence="2 3">
    <name type="scientific">Quercus rubra</name>
    <name type="common">Northern red oak</name>
    <name type="synonym">Quercus borealis</name>
    <dbReference type="NCBI Taxonomy" id="3512"/>
    <lineage>
        <taxon>Eukaryota</taxon>
        <taxon>Viridiplantae</taxon>
        <taxon>Streptophyta</taxon>
        <taxon>Embryophyta</taxon>
        <taxon>Tracheophyta</taxon>
        <taxon>Spermatophyta</taxon>
        <taxon>Magnoliopsida</taxon>
        <taxon>eudicotyledons</taxon>
        <taxon>Gunneridae</taxon>
        <taxon>Pentapetalae</taxon>
        <taxon>rosids</taxon>
        <taxon>fabids</taxon>
        <taxon>Fagales</taxon>
        <taxon>Fagaceae</taxon>
        <taxon>Quercus</taxon>
    </lineage>
</organism>
<comment type="caution">
    <text evidence="2">The sequence shown here is derived from an EMBL/GenBank/DDBJ whole genome shotgun (WGS) entry which is preliminary data.</text>
</comment>
<reference evidence="2 3" key="1">
    <citation type="journal article" date="2023" name="G3 (Bethesda)">
        <title>A haplotype-resolved chromosome-scale genome for Quercus rubra L. provides insights into the genetics of adaptive traits for red oak species.</title>
        <authorList>
            <person name="Kapoor B."/>
            <person name="Jenkins J."/>
            <person name="Schmutz J."/>
            <person name="Zhebentyayeva T."/>
            <person name="Kuelheim C."/>
            <person name="Coggeshall M."/>
            <person name="Heim C."/>
            <person name="Lasky J.R."/>
            <person name="Leites L."/>
            <person name="Islam-Faridi N."/>
            <person name="Romero-Severson J."/>
            <person name="DeLeo V.L."/>
            <person name="Lucas S.M."/>
            <person name="Lazic D."/>
            <person name="Gailing O."/>
            <person name="Carlson J."/>
            <person name="Staton M."/>
        </authorList>
    </citation>
    <scope>NUCLEOTIDE SEQUENCE [LARGE SCALE GENOMIC DNA]</scope>
    <source>
        <strain evidence="2">Pseudo-F2</strain>
    </source>
</reference>
<protein>
    <submittedName>
        <fullName evidence="2">Uncharacterized protein</fullName>
    </submittedName>
</protein>
<dbReference type="Pfam" id="PF10693">
    <property type="entry name" value="DUF2499"/>
    <property type="match status" value="1"/>
</dbReference>
<keyword evidence="1" id="KW-0812">Transmembrane</keyword>
<keyword evidence="1" id="KW-0472">Membrane</keyword>
<dbReference type="AlphaFoldDB" id="A0AAN7DUC2"/>
<name>A0AAN7DUC2_QUERU</name>
<dbReference type="InterPro" id="IPR019634">
    <property type="entry name" value="Uncharacterised_Ycf49"/>
</dbReference>
<evidence type="ECO:0000313" key="2">
    <source>
        <dbReference type="EMBL" id="KAK4539009.1"/>
    </source>
</evidence>
<accession>A0AAN7DUC2</accession>
<sequence>MAITTLFYPPKLSFPHRPTRQVSSSTPHSKTQIQVQTRTRNSINHGTKQNPKTTMAAALLGAGLTLTLVGPTSAAELPSLLLLGSTSLQFSEPTNALSLPTWAIHVSSVVEWYSLLVGLQQWLWCGNMGSNLGMSLGKDSPGVWYPFLVEHFVHALGISFIILSLLRY</sequence>
<gene>
    <name evidence="2" type="ORF">RGQ29_032065</name>
</gene>
<dbReference type="Proteomes" id="UP001324115">
    <property type="component" value="Unassembled WGS sequence"/>
</dbReference>
<keyword evidence="1" id="KW-1133">Transmembrane helix</keyword>
<dbReference type="PANTHER" id="PTHR33833:SF3">
    <property type="entry name" value="YCF49-LIKE PROTEIN"/>
    <property type="match status" value="1"/>
</dbReference>
<evidence type="ECO:0000313" key="3">
    <source>
        <dbReference type="Proteomes" id="UP001324115"/>
    </source>
</evidence>
<evidence type="ECO:0000256" key="1">
    <source>
        <dbReference type="SAM" id="Phobius"/>
    </source>
</evidence>
<proteinExistence type="predicted"/>
<dbReference type="EMBL" id="JAXUIC010000624">
    <property type="protein sequence ID" value="KAK4539009.1"/>
    <property type="molecule type" value="Genomic_DNA"/>
</dbReference>
<dbReference type="EMBL" id="JAXUIC010000624">
    <property type="protein sequence ID" value="KAK4539008.1"/>
    <property type="molecule type" value="Genomic_DNA"/>
</dbReference>